<organism evidence="15 16">
    <name type="scientific">Branchiostoma belcheri</name>
    <name type="common">Amphioxus</name>
    <dbReference type="NCBI Taxonomy" id="7741"/>
    <lineage>
        <taxon>Eukaryota</taxon>
        <taxon>Metazoa</taxon>
        <taxon>Chordata</taxon>
        <taxon>Cephalochordata</taxon>
        <taxon>Leptocardii</taxon>
        <taxon>Amphioxiformes</taxon>
        <taxon>Branchiostomatidae</taxon>
        <taxon>Branchiostoma</taxon>
    </lineage>
</organism>
<gene>
    <name evidence="16" type="primary">LOC109475159</name>
</gene>
<dbReference type="PANTHER" id="PTHR10877:SF194">
    <property type="entry name" value="LOCATION OF VULVA DEFECTIVE 1"/>
    <property type="match status" value="1"/>
</dbReference>
<comment type="similarity">
    <text evidence="2">Belongs to the polycystin family.</text>
</comment>
<keyword evidence="4" id="KW-0732">Signal</keyword>
<dbReference type="InterPro" id="IPR001024">
    <property type="entry name" value="PLAT/LH2_dom"/>
</dbReference>
<evidence type="ECO:0000256" key="3">
    <source>
        <dbReference type="ARBA" id="ARBA00022692"/>
    </source>
</evidence>
<dbReference type="InterPro" id="IPR051223">
    <property type="entry name" value="Polycystin"/>
</dbReference>
<dbReference type="SUPFAM" id="SSF49265">
    <property type="entry name" value="Fibronectin type III"/>
    <property type="match status" value="2"/>
</dbReference>
<dbReference type="Pfam" id="PF01477">
    <property type="entry name" value="PLAT"/>
    <property type="match status" value="1"/>
</dbReference>
<dbReference type="Gene3D" id="2.60.120.290">
    <property type="entry name" value="Spermadhesin, CUB domain"/>
    <property type="match status" value="1"/>
</dbReference>
<evidence type="ECO:0000256" key="1">
    <source>
        <dbReference type="ARBA" id="ARBA00004141"/>
    </source>
</evidence>
<dbReference type="PROSITE" id="PS01180">
    <property type="entry name" value="CUB"/>
    <property type="match status" value="1"/>
</dbReference>
<dbReference type="InterPro" id="IPR035914">
    <property type="entry name" value="Sperma_CUB_dom_sf"/>
</dbReference>
<dbReference type="KEGG" id="bbel:109475159"/>
<evidence type="ECO:0000256" key="7">
    <source>
        <dbReference type="ARBA" id="ARBA00023157"/>
    </source>
</evidence>
<dbReference type="Pfam" id="PF00041">
    <property type="entry name" value="fn3"/>
    <property type="match status" value="3"/>
</dbReference>
<dbReference type="InterPro" id="IPR036116">
    <property type="entry name" value="FN3_sf"/>
</dbReference>
<dbReference type="InterPro" id="IPR046791">
    <property type="entry name" value="Polycystin_dom"/>
</dbReference>
<dbReference type="CDD" id="cd00041">
    <property type="entry name" value="CUB"/>
    <property type="match status" value="1"/>
</dbReference>
<dbReference type="Gene3D" id="2.60.40.10">
    <property type="entry name" value="Immunoglobulins"/>
    <property type="match status" value="3"/>
</dbReference>
<feature type="domain" description="Fibronectin type-III" evidence="14">
    <location>
        <begin position="151"/>
        <end position="240"/>
    </location>
</feature>
<evidence type="ECO:0000313" key="16">
    <source>
        <dbReference type="RefSeq" id="XP_019631251.1"/>
    </source>
</evidence>
<dbReference type="GO" id="GO:0005509">
    <property type="term" value="F:calcium ion binding"/>
    <property type="evidence" value="ECO:0007669"/>
    <property type="project" value="InterPro"/>
</dbReference>
<dbReference type="SMART" id="SM00060">
    <property type="entry name" value="FN3"/>
    <property type="match status" value="3"/>
</dbReference>
<dbReference type="InterPro" id="IPR013783">
    <property type="entry name" value="Ig-like_fold"/>
</dbReference>
<keyword evidence="5 11" id="KW-1133">Transmembrane helix</keyword>
<feature type="transmembrane region" description="Helical" evidence="11">
    <location>
        <begin position="1765"/>
        <end position="1787"/>
    </location>
</feature>
<feature type="domain" description="Fibronectin type-III" evidence="14">
    <location>
        <begin position="242"/>
        <end position="330"/>
    </location>
</feature>
<evidence type="ECO:0000256" key="9">
    <source>
        <dbReference type="PROSITE-ProRule" id="PRU00152"/>
    </source>
</evidence>
<feature type="region of interest" description="Disordered" evidence="10">
    <location>
        <begin position="449"/>
        <end position="486"/>
    </location>
</feature>
<keyword evidence="3 11" id="KW-0812">Transmembrane</keyword>
<evidence type="ECO:0000256" key="10">
    <source>
        <dbReference type="SAM" id="MobiDB-lite"/>
    </source>
</evidence>
<feature type="compositionally biased region" description="Polar residues" evidence="10">
    <location>
        <begin position="469"/>
        <end position="486"/>
    </location>
</feature>
<evidence type="ECO:0000259" key="14">
    <source>
        <dbReference type="PROSITE" id="PS50853"/>
    </source>
</evidence>
<dbReference type="PANTHER" id="PTHR10877">
    <property type="entry name" value="POLYCYSTIN FAMILY MEMBER"/>
    <property type="match status" value="1"/>
</dbReference>
<dbReference type="SUPFAM" id="SSF49854">
    <property type="entry name" value="Spermadhesin, CUB domain"/>
    <property type="match status" value="1"/>
</dbReference>
<comment type="subcellular location">
    <subcellularLocation>
        <location evidence="1">Membrane</location>
        <topology evidence="1">Multi-pass membrane protein</topology>
    </subcellularLocation>
</comment>
<keyword evidence="6 11" id="KW-0472">Membrane</keyword>
<protein>
    <submittedName>
        <fullName evidence="16">LOW QUALITY PROTEIN: uncharacterized protein LOC109475159</fullName>
    </submittedName>
</protein>
<dbReference type="Proteomes" id="UP000515135">
    <property type="component" value="Unplaced"/>
</dbReference>
<feature type="compositionally biased region" description="Low complexity" evidence="10">
    <location>
        <begin position="449"/>
        <end position="468"/>
    </location>
</feature>
<dbReference type="GO" id="GO:0050982">
    <property type="term" value="P:detection of mechanical stimulus"/>
    <property type="evidence" value="ECO:0007669"/>
    <property type="project" value="TreeGrafter"/>
</dbReference>
<dbReference type="InterPro" id="IPR000859">
    <property type="entry name" value="CUB_dom"/>
</dbReference>
<dbReference type="SMART" id="SM00308">
    <property type="entry name" value="LH2"/>
    <property type="match status" value="1"/>
</dbReference>
<feature type="domain" description="Fibronectin type-III" evidence="14">
    <location>
        <begin position="331"/>
        <end position="416"/>
    </location>
</feature>
<dbReference type="Pfam" id="PF08016">
    <property type="entry name" value="PKD_channel"/>
    <property type="match status" value="1"/>
</dbReference>
<feature type="compositionally biased region" description="Polar residues" evidence="10">
    <location>
        <begin position="718"/>
        <end position="732"/>
    </location>
</feature>
<evidence type="ECO:0000256" key="5">
    <source>
        <dbReference type="ARBA" id="ARBA00022989"/>
    </source>
</evidence>
<feature type="region of interest" description="Disordered" evidence="10">
    <location>
        <begin position="810"/>
        <end position="834"/>
    </location>
</feature>
<evidence type="ECO:0000256" key="11">
    <source>
        <dbReference type="SAM" id="Phobius"/>
    </source>
</evidence>
<feature type="domain" description="PLAT" evidence="13">
    <location>
        <begin position="1071"/>
        <end position="1189"/>
    </location>
</feature>
<feature type="domain" description="CUB" evidence="12">
    <location>
        <begin position="32"/>
        <end position="148"/>
    </location>
</feature>
<keyword evidence="15" id="KW-1185">Reference proteome</keyword>
<feature type="region of interest" description="Disordered" evidence="10">
    <location>
        <begin position="707"/>
        <end position="732"/>
    </location>
</feature>
<evidence type="ECO:0000256" key="4">
    <source>
        <dbReference type="ARBA" id="ARBA00022729"/>
    </source>
</evidence>
<comment type="caution">
    <text evidence="9">Lacks conserved residue(s) required for the propagation of feature annotation.</text>
</comment>
<dbReference type="PRINTS" id="PR01433">
    <property type="entry name" value="POLYCYSTIN2"/>
</dbReference>
<dbReference type="OrthoDB" id="6155349at2759"/>
<dbReference type="SUPFAM" id="SSF49723">
    <property type="entry name" value="Lipase/lipooxygenase domain (PLAT/LH2 domain)"/>
    <property type="match status" value="1"/>
</dbReference>
<feature type="region of interest" description="Disordered" evidence="10">
    <location>
        <begin position="769"/>
        <end position="793"/>
    </location>
</feature>
<dbReference type="PROSITE" id="PS50095">
    <property type="entry name" value="PLAT"/>
    <property type="match status" value="1"/>
</dbReference>
<feature type="transmembrane region" description="Helical" evidence="11">
    <location>
        <begin position="1345"/>
        <end position="1363"/>
    </location>
</feature>
<sequence length="1889" mass="209505">MRHLALFNWLHMRQGERKRMGDAWERGALESCGGILHGNSGTLMSPNYPQNYPHNLECEWTINVDPGYHVSLNFDPNFFVEAHSNCIYDYVLIRDGDDENDPVLGASNSYCANNVPEPVQSTSNVMFVKFCSDFSSSGMGFSANWIVAMPSPEDLRVTTITGTTVKASWTAATSPIAIGYRVWIMEWESPDDLFTHYLSISKTEVTFKDLVPATEYIISATTIYTYIEGPEVQVTAVTETEPPSVLDVEDRTIDSVVISWLPPKGVIVQYSISYTGGGKSTSVTCPGDAHSCELTGLIPGTRYDIALVAVSRVGRSVAVTTSVITDTDPPSAVEVNSWSATWMVLEWKAPLARVVSYEVTVSQTFGEELFSVDGSETSYNITELLPETHYIIKMAAVGEHGRSVEITCSKQTGPLPLPVDHPTTSTRATTEAHTSVTWRDTTVTSTSFQSTTKRTTATSTETTVQRTTDNGVRTTDNGVRTTDNGVRTTDRQTTTVYSTSKEERPLDKTTYSTFPAKTTESPDEKLQHILQGIDEEQLESAKLEDILSAMNCINDVLTISGSAKSSMSLSAMKDASALIDKLAGASRGAQSASVTDMANIANALTQSATAVIDKLPEQQPPIVTTASSNILESDLIDVNSADLSPKQQLKMLKEKQKEKEDMQKRAALNIVKSLDSVADTLLALQPGNAEYQTTFGTENVGVTLSRSPSNRDLHLSNGPITATIPSTGSGSQTNSMLDLKMLSFKKNPYSWKQSTGGQNISSPVTVLSMETRGSGKGPKQGRQRGPRSLKEEKQVNLDIPFVPLQERELTTDAPHVTTHKPGERSAESSIDRGNGTTMTYHRFSIPVGNVIPVLHMSWWDVDATFHVYFSYGSKPTFEKYDEKRVIQAKDGYEAWLAEKDVTVTFTPNTTRRGGALYVGVQKIDRGSSSPKKPNRERTANYSLLMSAVGCSSWDEDNERWGLEQCNAKLDIENNIFHCECRTVGSSIAVGTMTLPTPNSIDFLTAFKNFSNLRDNAVVLSIVVSEYILYIINMVLLCANFSRLWGKRSQDQRKKTLPKVSLIPPDRMPAPHLYQLTVTTGSMFGAGTTSRVAFQLFGSEGTTPIKMLNPGGEALVRGSTLHFIMPVRESLGEVTLLRIWHDNSGEGDTSAWFLGNFLVRDVKKDAVTHFRCHDWLSEDKGDGEVQKVVHATPKQELRSFGNIFTEATSDLFYDKQLWTSALVAPPGSSFTQAQRLSCCFTLLNTMMLASAMWYRTDDITADTKVYNLGVAHFTVEELYTSLMTALTVAPVNLMIVQLFRMEAPLAANTPEMSIVTQAPKKIRPPTKADCQGARKKRELSKKTASTLKELFLLFVFVNVLFYIAQANNDQNVFYETRTLSTTVLRDHDNVRTPDQFYMWTEEVLLPTLYPTAWYNGRKMKFLDRQFAQDTESFRFGPPRLTQARRRPGATTWKNGAGLGWSLSVQNMSHSCWQFKVPDLPNHPNYTFNCTNHHSLELPLNRDAAVSFFRALKDSEFLDKYTVSMAIDINFYNPSLKLFSVVHIVLDHSGIGNLAPTATITSFGLFQYESDADFMNLFVHVVFMLLFSAMVYKEAKLVKNMGWKYFASAWNALGFLSLVGTATVISVFIKRYTVAADTLAMIAQTNGELGFERFVDLTTAAWWGECFAHAVGVVVFINTFALLRVVRFSQTIGKLLALPGIMKDELLSFLVVAAIAFMSFISAGYLIFRSHLKSYSNLYHTTLALFEMMLGRFFAGDMLEANPLIGPVFFSTFMVCIFILLMNCLMSIVCDAISADVDVNHDHELAEHIWSSVCAKLGLHSPPSKEVQEPGELKLEKLQENLRIIHGQLDESLDLCDSLLPSRRRGNLDEPSTSSAPRCEVKIVIQHAEDD</sequence>
<dbReference type="GO" id="GO:0005262">
    <property type="term" value="F:calcium channel activity"/>
    <property type="evidence" value="ECO:0007669"/>
    <property type="project" value="TreeGrafter"/>
</dbReference>
<dbReference type="InterPro" id="IPR036392">
    <property type="entry name" value="PLAT/LH2_dom_sf"/>
</dbReference>
<dbReference type="Pfam" id="PF20519">
    <property type="entry name" value="Polycystin_dom"/>
    <property type="match status" value="1"/>
</dbReference>
<feature type="region of interest" description="Disordered" evidence="10">
    <location>
        <begin position="413"/>
        <end position="434"/>
    </location>
</feature>
<feature type="transmembrane region" description="Helical" evidence="11">
    <location>
        <begin position="1665"/>
        <end position="1684"/>
    </location>
</feature>
<feature type="compositionally biased region" description="Basic and acidic residues" evidence="10">
    <location>
        <begin position="820"/>
        <end position="830"/>
    </location>
</feature>
<feature type="transmembrane region" description="Helical" evidence="11">
    <location>
        <begin position="1603"/>
        <end position="1627"/>
    </location>
</feature>
<evidence type="ECO:0000256" key="2">
    <source>
        <dbReference type="ARBA" id="ARBA00007200"/>
    </source>
</evidence>
<evidence type="ECO:0000313" key="15">
    <source>
        <dbReference type="Proteomes" id="UP000515135"/>
    </source>
</evidence>
<dbReference type="SMART" id="SM00042">
    <property type="entry name" value="CUB"/>
    <property type="match status" value="1"/>
</dbReference>
<feature type="transmembrane region" description="Helical" evidence="11">
    <location>
        <begin position="1026"/>
        <end position="1044"/>
    </location>
</feature>
<evidence type="ECO:0000259" key="13">
    <source>
        <dbReference type="PROSITE" id="PS50095"/>
    </source>
</evidence>
<feature type="transmembrane region" description="Helical" evidence="11">
    <location>
        <begin position="1704"/>
        <end position="1724"/>
    </location>
</feature>
<dbReference type="InterPro" id="IPR003961">
    <property type="entry name" value="FN3_dom"/>
</dbReference>
<evidence type="ECO:0000256" key="8">
    <source>
        <dbReference type="ARBA" id="ARBA00023180"/>
    </source>
</evidence>
<dbReference type="GO" id="GO:0016020">
    <property type="term" value="C:membrane"/>
    <property type="evidence" value="ECO:0007669"/>
    <property type="project" value="UniProtKB-SubCell"/>
</dbReference>
<dbReference type="InterPro" id="IPR003915">
    <property type="entry name" value="PKD_2"/>
</dbReference>
<dbReference type="Gene3D" id="2.40.180.10">
    <property type="entry name" value="Catalase core domain"/>
    <property type="match status" value="1"/>
</dbReference>
<accession>A0A6P4ZNP0</accession>
<evidence type="ECO:0000259" key="12">
    <source>
        <dbReference type="PROSITE" id="PS01180"/>
    </source>
</evidence>
<keyword evidence="8" id="KW-0325">Glycoprotein</keyword>
<reference evidence="16" key="1">
    <citation type="submission" date="2025-08" db="UniProtKB">
        <authorList>
            <consortium name="RefSeq"/>
        </authorList>
    </citation>
    <scope>IDENTIFICATION</scope>
    <source>
        <tissue evidence="16">Gonad</tissue>
    </source>
</reference>
<feature type="transmembrane region" description="Helical" evidence="11">
    <location>
        <begin position="1736"/>
        <end position="1753"/>
    </location>
</feature>
<keyword evidence="7" id="KW-1015">Disulfide bond</keyword>
<dbReference type="PROSITE" id="PS50853">
    <property type="entry name" value="FN3"/>
    <property type="match status" value="3"/>
</dbReference>
<dbReference type="GeneID" id="109475159"/>
<name>A0A6P4ZNP0_BRABE</name>
<feature type="compositionally biased region" description="Low complexity" evidence="10">
    <location>
        <begin position="423"/>
        <end position="434"/>
    </location>
</feature>
<feature type="transmembrane region" description="Helical" evidence="11">
    <location>
        <begin position="1572"/>
        <end position="1591"/>
    </location>
</feature>
<evidence type="ECO:0000256" key="6">
    <source>
        <dbReference type="ARBA" id="ARBA00023136"/>
    </source>
</evidence>
<dbReference type="InterPro" id="IPR013122">
    <property type="entry name" value="PKD1_2_channel"/>
</dbReference>
<dbReference type="CDD" id="cd00063">
    <property type="entry name" value="FN3"/>
    <property type="match status" value="3"/>
</dbReference>
<dbReference type="Pfam" id="PF00431">
    <property type="entry name" value="CUB"/>
    <property type="match status" value="1"/>
</dbReference>
<dbReference type="FunFam" id="2.60.120.290:FF:000013">
    <property type="entry name" value="Membrane frizzled-related protein"/>
    <property type="match status" value="1"/>
</dbReference>
<proteinExistence type="inferred from homology"/>
<dbReference type="RefSeq" id="XP_019631251.1">
    <property type="nucleotide sequence ID" value="XM_019775692.1"/>
</dbReference>